<reference evidence="1 2" key="1">
    <citation type="submission" date="2018-01" db="EMBL/GenBank/DDBJ databases">
        <title>Draft genome sequence of Sphaerisporangium sp. 7K107.</title>
        <authorList>
            <person name="Sahin N."/>
            <person name="Saygin H."/>
            <person name="Ay H."/>
        </authorList>
    </citation>
    <scope>NUCLEOTIDE SEQUENCE [LARGE SCALE GENOMIC DNA]</scope>
    <source>
        <strain evidence="1 2">7K107</strain>
    </source>
</reference>
<sequence length="234" mass="25404">MDTAELLSEVRELRGQGRSPKEIARALGVPPAVITPLVRAVAAEKAAGDAGPGRAELVGCWVSAGWSAGLTIDASRQWPDPAPEGDRAAGMVSVLVARRHGYDNTLVCGYLVDTYCLGAKNAFGPQVMSELELRRWREFFFSDYSSGWTEAPIELAADLVFGGVEYARGLGFEPHQDYARCADHLGPWEGPSAITFGRDGKPFYMSGPDDDARKVIRTLERTLGDASKFDYFIA</sequence>
<dbReference type="AlphaFoldDB" id="A0A2W2GWZ3"/>
<protein>
    <submittedName>
        <fullName evidence="1">Helix-turn-helix domain containing protein</fullName>
    </submittedName>
</protein>
<gene>
    <name evidence="1" type="ORF">C1I98_06560</name>
</gene>
<comment type="caution">
    <text evidence="1">The sequence shown here is derived from an EMBL/GenBank/DDBJ whole genome shotgun (WGS) entry which is preliminary data.</text>
</comment>
<dbReference type="Proteomes" id="UP000248544">
    <property type="component" value="Unassembled WGS sequence"/>
</dbReference>
<dbReference type="EMBL" id="POUA01000031">
    <property type="protein sequence ID" value="PZG52931.1"/>
    <property type="molecule type" value="Genomic_DNA"/>
</dbReference>
<organism evidence="1 2">
    <name type="scientific">Spongiactinospora gelatinilytica</name>
    <dbReference type="NCBI Taxonomy" id="2666298"/>
    <lineage>
        <taxon>Bacteria</taxon>
        <taxon>Bacillati</taxon>
        <taxon>Actinomycetota</taxon>
        <taxon>Actinomycetes</taxon>
        <taxon>Streptosporangiales</taxon>
        <taxon>Streptosporangiaceae</taxon>
        <taxon>Spongiactinospora</taxon>
    </lineage>
</organism>
<dbReference type="RefSeq" id="WP_111166173.1">
    <property type="nucleotide sequence ID" value="NZ_POUA01000031.1"/>
</dbReference>
<name>A0A2W2GWZ3_9ACTN</name>
<evidence type="ECO:0000313" key="1">
    <source>
        <dbReference type="EMBL" id="PZG52931.1"/>
    </source>
</evidence>
<keyword evidence="2" id="KW-1185">Reference proteome</keyword>
<evidence type="ECO:0000313" key="2">
    <source>
        <dbReference type="Proteomes" id="UP000248544"/>
    </source>
</evidence>
<proteinExistence type="predicted"/>
<accession>A0A2W2GWZ3</accession>